<dbReference type="InParanoid" id="M1DC76"/>
<feature type="region of interest" description="Disordered" evidence="1">
    <location>
        <begin position="58"/>
        <end position="82"/>
    </location>
</feature>
<evidence type="ECO:0000313" key="2">
    <source>
        <dbReference type="EnsemblPlants" id="PGSC0003DMT400086647"/>
    </source>
</evidence>
<dbReference type="PaxDb" id="4113-PGSC0003DMT400086647"/>
<reference evidence="3" key="1">
    <citation type="journal article" date="2011" name="Nature">
        <title>Genome sequence and analysis of the tuber crop potato.</title>
        <authorList>
            <consortium name="The Potato Genome Sequencing Consortium"/>
        </authorList>
    </citation>
    <scope>NUCLEOTIDE SEQUENCE [LARGE SCALE GENOMIC DNA]</scope>
    <source>
        <strain evidence="3">cv. DM1-3 516 R44</strain>
    </source>
</reference>
<accession>M1DC76</accession>
<reference evidence="2" key="2">
    <citation type="submission" date="2015-06" db="UniProtKB">
        <authorList>
            <consortium name="EnsemblPlants"/>
        </authorList>
    </citation>
    <scope>IDENTIFICATION</scope>
    <source>
        <strain evidence="2">DM1-3 516 R44</strain>
    </source>
</reference>
<dbReference type="Gramene" id="PGSC0003DMT400086647">
    <property type="protein sequence ID" value="PGSC0003DMT400086647"/>
    <property type="gene ID" value="PGSC0003DMG400036218"/>
</dbReference>
<organism evidence="2 3">
    <name type="scientific">Solanum tuberosum</name>
    <name type="common">Potato</name>
    <dbReference type="NCBI Taxonomy" id="4113"/>
    <lineage>
        <taxon>Eukaryota</taxon>
        <taxon>Viridiplantae</taxon>
        <taxon>Streptophyta</taxon>
        <taxon>Embryophyta</taxon>
        <taxon>Tracheophyta</taxon>
        <taxon>Spermatophyta</taxon>
        <taxon>Magnoliopsida</taxon>
        <taxon>eudicotyledons</taxon>
        <taxon>Gunneridae</taxon>
        <taxon>Pentapetalae</taxon>
        <taxon>asterids</taxon>
        <taxon>lamiids</taxon>
        <taxon>Solanales</taxon>
        <taxon>Solanaceae</taxon>
        <taxon>Solanoideae</taxon>
        <taxon>Solaneae</taxon>
        <taxon>Solanum</taxon>
    </lineage>
</organism>
<evidence type="ECO:0000256" key="1">
    <source>
        <dbReference type="SAM" id="MobiDB-lite"/>
    </source>
</evidence>
<evidence type="ECO:0000313" key="3">
    <source>
        <dbReference type="Proteomes" id="UP000011115"/>
    </source>
</evidence>
<dbReference type="HOGENOM" id="CLU_179625_0_0_1"/>
<dbReference type="EnsemblPlants" id="PGSC0003DMT400086647">
    <property type="protein sequence ID" value="PGSC0003DMT400086647"/>
    <property type="gene ID" value="PGSC0003DMG400036218"/>
</dbReference>
<name>M1DC76_SOLTU</name>
<keyword evidence="3" id="KW-1185">Reference proteome</keyword>
<proteinExistence type="predicted"/>
<sequence length="82" mass="9415">MGPGARSVNAMGVEGANPKEMKFEAMYDEEVNVREVIEIVYGSKQHVQLVDRRKDRRTRFFPPSDSRHCQLGSCKTRQSEEN</sequence>
<dbReference type="Proteomes" id="UP000011115">
    <property type="component" value="Unassembled WGS sequence"/>
</dbReference>
<protein>
    <submittedName>
        <fullName evidence="2">Uncharacterized protein</fullName>
    </submittedName>
</protein>
<dbReference type="AlphaFoldDB" id="M1DC76"/>